<feature type="transmembrane region" description="Helical" evidence="1">
    <location>
        <begin position="140"/>
        <end position="164"/>
    </location>
</feature>
<keyword evidence="3" id="KW-1185">Reference proteome</keyword>
<dbReference type="InterPro" id="IPR046491">
    <property type="entry name" value="DUF6584"/>
</dbReference>
<comment type="caution">
    <text evidence="2">The sequence shown here is derived from an EMBL/GenBank/DDBJ whole genome shotgun (WGS) entry which is preliminary data.</text>
</comment>
<gene>
    <name evidence="2" type="ORF">GCM10010170_104740</name>
</gene>
<dbReference type="Proteomes" id="UP001501444">
    <property type="component" value="Unassembled WGS sequence"/>
</dbReference>
<dbReference type="Pfam" id="PF20225">
    <property type="entry name" value="DUF6584"/>
    <property type="match status" value="1"/>
</dbReference>
<accession>A0ABN3I0I5</accession>
<sequence length="169" mass="18394">MAKSDVLARVAADLARGHTHTALQRLATLTANYPDDLEIRAYRATVHRQVGDLIEAGRWGFLTEEATPAEIAAFERAQRAEWTRLRVLGLRSDPTSRLGPVARQRFAELTRRASAEASAPVIWTSAGPVIRPTASRWDDVPCMVVAVLGVLVLGLAIIGLLTVVKFVTS</sequence>
<reference evidence="2 3" key="1">
    <citation type="journal article" date="2019" name="Int. J. Syst. Evol. Microbiol.">
        <title>The Global Catalogue of Microorganisms (GCM) 10K type strain sequencing project: providing services to taxonomists for standard genome sequencing and annotation.</title>
        <authorList>
            <consortium name="The Broad Institute Genomics Platform"/>
            <consortium name="The Broad Institute Genome Sequencing Center for Infectious Disease"/>
            <person name="Wu L."/>
            <person name="Ma J."/>
        </authorList>
    </citation>
    <scope>NUCLEOTIDE SEQUENCE [LARGE SCALE GENOMIC DNA]</scope>
    <source>
        <strain evidence="2 3">JCM 3272</strain>
    </source>
</reference>
<evidence type="ECO:0000313" key="2">
    <source>
        <dbReference type="EMBL" id="GAA2392133.1"/>
    </source>
</evidence>
<name>A0ABN3I0I5_9ACTN</name>
<dbReference type="RefSeq" id="WP_344620260.1">
    <property type="nucleotide sequence ID" value="NZ_BAAARV010000125.1"/>
</dbReference>
<keyword evidence="1" id="KW-0472">Membrane</keyword>
<organism evidence="2 3">
    <name type="scientific">Dactylosporangium salmoneum</name>
    <dbReference type="NCBI Taxonomy" id="53361"/>
    <lineage>
        <taxon>Bacteria</taxon>
        <taxon>Bacillati</taxon>
        <taxon>Actinomycetota</taxon>
        <taxon>Actinomycetes</taxon>
        <taxon>Micromonosporales</taxon>
        <taxon>Micromonosporaceae</taxon>
        <taxon>Dactylosporangium</taxon>
    </lineage>
</organism>
<dbReference type="EMBL" id="BAAARV010000125">
    <property type="protein sequence ID" value="GAA2392133.1"/>
    <property type="molecule type" value="Genomic_DNA"/>
</dbReference>
<keyword evidence="1" id="KW-0812">Transmembrane</keyword>
<evidence type="ECO:0000256" key="1">
    <source>
        <dbReference type="SAM" id="Phobius"/>
    </source>
</evidence>
<protein>
    <submittedName>
        <fullName evidence="2">Uncharacterized protein</fullName>
    </submittedName>
</protein>
<keyword evidence="1" id="KW-1133">Transmembrane helix</keyword>
<evidence type="ECO:0000313" key="3">
    <source>
        <dbReference type="Proteomes" id="UP001501444"/>
    </source>
</evidence>
<proteinExistence type="predicted"/>